<sequence>MTEALHEIHGRIDARTINGVLVSTRDGLVLCGVTRGIEDDGVAAMAAAASGLAAQFTEQARVGVPRAAFFEGDAGQVGVFPIDASTLLVLLGARDTTMGMFNVAAKQALALLQDAVARRSSG</sequence>
<keyword evidence="3" id="KW-1185">Reference proteome</keyword>
<evidence type="ECO:0000259" key="1">
    <source>
        <dbReference type="SMART" id="SM00960"/>
    </source>
</evidence>
<name>A0A3E0GV05_9PSEU</name>
<comment type="caution">
    <text evidence="2">The sequence shown here is derived from an EMBL/GenBank/DDBJ whole genome shotgun (WGS) entry which is preliminary data.</text>
</comment>
<organism evidence="2 3">
    <name type="scientific">Kutzneria buriramensis</name>
    <dbReference type="NCBI Taxonomy" id="1045776"/>
    <lineage>
        <taxon>Bacteria</taxon>
        <taxon>Bacillati</taxon>
        <taxon>Actinomycetota</taxon>
        <taxon>Actinomycetes</taxon>
        <taxon>Pseudonocardiales</taxon>
        <taxon>Pseudonocardiaceae</taxon>
        <taxon>Kutzneria</taxon>
    </lineage>
</organism>
<dbReference type="Gene3D" id="3.30.450.30">
    <property type="entry name" value="Dynein light chain 2a, cytoplasmic"/>
    <property type="match status" value="1"/>
</dbReference>
<dbReference type="AlphaFoldDB" id="A0A3E0GV05"/>
<feature type="domain" description="Roadblock/LAMTOR2" evidence="1">
    <location>
        <begin position="5"/>
        <end position="91"/>
    </location>
</feature>
<accession>A0A3E0GV05</accession>
<proteinExistence type="predicted"/>
<dbReference type="SUPFAM" id="SSF103196">
    <property type="entry name" value="Roadblock/LC7 domain"/>
    <property type="match status" value="1"/>
</dbReference>
<evidence type="ECO:0000313" key="3">
    <source>
        <dbReference type="Proteomes" id="UP000256269"/>
    </source>
</evidence>
<dbReference type="Pfam" id="PF03259">
    <property type="entry name" value="Robl_LC7"/>
    <property type="match status" value="1"/>
</dbReference>
<reference evidence="2 3" key="1">
    <citation type="submission" date="2018-08" db="EMBL/GenBank/DDBJ databases">
        <title>Genomic Encyclopedia of Archaeal and Bacterial Type Strains, Phase II (KMG-II): from individual species to whole genera.</title>
        <authorList>
            <person name="Goeker M."/>
        </authorList>
    </citation>
    <scope>NUCLEOTIDE SEQUENCE [LARGE SCALE GENOMIC DNA]</scope>
    <source>
        <strain evidence="2 3">DSM 45791</strain>
    </source>
</reference>
<dbReference type="EMBL" id="QUNO01000033">
    <property type="protein sequence ID" value="REH26427.1"/>
    <property type="molecule type" value="Genomic_DNA"/>
</dbReference>
<evidence type="ECO:0000313" key="2">
    <source>
        <dbReference type="EMBL" id="REH26427.1"/>
    </source>
</evidence>
<dbReference type="InterPro" id="IPR004942">
    <property type="entry name" value="Roadblock/LAMTOR2_dom"/>
</dbReference>
<gene>
    <name evidence="2" type="ORF">BCF44_13347</name>
</gene>
<dbReference type="OrthoDB" id="3689598at2"/>
<dbReference type="SMART" id="SM00960">
    <property type="entry name" value="Robl_LC7"/>
    <property type="match status" value="1"/>
</dbReference>
<dbReference type="Proteomes" id="UP000256269">
    <property type="component" value="Unassembled WGS sequence"/>
</dbReference>
<protein>
    <recommendedName>
        <fullName evidence="1">Roadblock/LAMTOR2 domain-containing protein</fullName>
    </recommendedName>
</protein>